<sequence>MLSNTWDGTKSTSSKIIPYYTICQNTAIFISYIATIHKKNNNTLATCNYGTEFSAIVAKDNFIELLISSRAF</sequence>
<dbReference type="Proteomes" id="UP001314181">
    <property type="component" value="Unassembled WGS sequence"/>
</dbReference>
<accession>A0ABM9N7N2</accession>
<proteinExistence type="predicted"/>
<reference evidence="1 2" key="1">
    <citation type="submission" date="2024-01" db="EMBL/GenBank/DDBJ databases">
        <authorList>
            <person name="Kunselman E."/>
        </authorList>
    </citation>
    <scope>NUCLEOTIDE SEQUENCE [LARGE SCALE GENOMIC DNA]</scope>
    <source>
        <strain evidence="1">2 abalone samples</strain>
    </source>
</reference>
<organism evidence="1 2">
    <name type="scientific">Candidatus Xenohaliotis californiensis</name>
    <dbReference type="NCBI Taxonomy" id="84677"/>
    <lineage>
        <taxon>Bacteria</taxon>
        <taxon>Pseudomonadati</taxon>
        <taxon>Pseudomonadota</taxon>
        <taxon>Alphaproteobacteria</taxon>
        <taxon>Rickettsiales</taxon>
        <taxon>Anaplasmataceae</taxon>
        <taxon>Candidatus Xenohaliotis</taxon>
    </lineage>
</organism>
<name>A0ABM9N7N2_9RICK</name>
<evidence type="ECO:0000313" key="1">
    <source>
        <dbReference type="EMBL" id="CAK8162633.1"/>
    </source>
</evidence>
<protein>
    <submittedName>
        <fullName evidence="1">Uncharacterized protein</fullName>
    </submittedName>
</protein>
<keyword evidence="2" id="KW-1185">Reference proteome</keyword>
<comment type="caution">
    <text evidence="1">The sequence shown here is derived from an EMBL/GenBank/DDBJ whole genome shotgun (WGS) entry which is preliminary data.</text>
</comment>
<dbReference type="RefSeq" id="WP_338363724.1">
    <property type="nucleotide sequence ID" value="NZ_CAWVOK010000012.1"/>
</dbReference>
<evidence type="ECO:0000313" key="2">
    <source>
        <dbReference type="Proteomes" id="UP001314181"/>
    </source>
</evidence>
<dbReference type="EMBL" id="CAWVOK010000012">
    <property type="protein sequence ID" value="CAK8162633.1"/>
    <property type="molecule type" value="Genomic_DNA"/>
</dbReference>
<gene>
    <name evidence="1" type="ORF">CAXC1_200008</name>
</gene>